<gene>
    <name evidence="1" type="primary">YtpB</name>
</gene>
<accession>B3GW63</accession>
<reference evidence="1 2" key="1">
    <citation type="journal article" date="2010" name="BMC Genomics">
        <title>Complete genome sequence and lifestyle of black-pigmented Corynebacterium aurimucosum ATCC 700975 (formerly C. nigricans CN-1) isolated from a vaginal swab of a woman with spontaneous abortion.</title>
        <authorList>
            <person name="Trost E."/>
            <person name="Gotker S."/>
            <person name="Schneider J."/>
            <person name="Schneiker-Bekel S."/>
            <person name="Szczepanowski R."/>
            <person name="Tilker A."/>
            <person name="Viehoever P."/>
            <person name="Arnold W."/>
            <person name="Bekel T."/>
            <person name="Blom J."/>
            <person name="Gartemann K.H."/>
            <person name="Linke B."/>
            <person name="Goesmann A."/>
            <person name="Puhler A."/>
            <person name="Shukla S.K."/>
            <person name="Tauch A."/>
        </authorList>
    </citation>
    <scope>NUCLEOTIDE SEQUENCE [LARGE SCALE GENOMIC DNA]</scope>
    <source>
        <strain evidence="2">ATCC 700975 / DSM 44827 / CIP 107346 / CN-1</strain>
        <plasmid evidence="1 2">pET44827</plasmid>
    </source>
</reference>
<evidence type="ECO:0000313" key="1">
    <source>
        <dbReference type="EMBL" id="CAQ58247.1"/>
    </source>
</evidence>
<protein>
    <submittedName>
        <fullName evidence="1">Uncharacterized protein</fullName>
    </submittedName>
</protein>
<dbReference type="Proteomes" id="UP000002077">
    <property type="component" value="Plasmid pET44827"/>
</dbReference>
<dbReference type="KEGG" id="car:CAQ58247.1"/>
<geneLocation type="plasmid" evidence="1 2">
    <name>pET44827</name>
</geneLocation>
<keyword evidence="2" id="KW-1185">Reference proteome</keyword>
<evidence type="ECO:0000313" key="2">
    <source>
        <dbReference type="Proteomes" id="UP000002077"/>
    </source>
</evidence>
<dbReference type="HOGENOM" id="CLU_2681403_0_0_11"/>
<sequence>MLLVAGSTGEKPPAGVRGIVAFCFPSVRLCAGGSALRTPKTIPRLHAPATGVSLGKLIALKFGMSIYAYVYIGI</sequence>
<dbReference type="AlphaFoldDB" id="B3GW63"/>
<name>B3GW63_CORA7</name>
<keyword evidence="1" id="KW-0614">Plasmid</keyword>
<dbReference type="EMBL" id="FM164414">
    <property type="protein sequence ID" value="CAQ58247.1"/>
    <property type="molecule type" value="Genomic_DNA"/>
</dbReference>
<organism evidence="2">
    <name type="scientific">Corynebacterium aurimucosum (strain ATCC 700975 / DSM 44827 / CIP 107346 / CN-1)</name>
    <name type="common">Corynebacterium nigricans</name>
    <dbReference type="NCBI Taxonomy" id="548476"/>
    <lineage>
        <taxon>Bacteria</taxon>
        <taxon>Bacillati</taxon>
        <taxon>Actinomycetota</taxon>
        <taxon>Actinomycetes</taxon>
        <taxon>Mycobacteriales</taxon>
        <taxon>Corynebacteriaceae</taxon>
        <taxon>Corynebacterium</taxon>
    </lineage>
</organism>
<proteinExistence type="predicted"/>